<dbReference type="PANTHER" id="PTHR24339">
    <property type="entry name" value="HOMEOBOX PROTEIN EMX-RELATED"/>
    <property type="match status" value="1"/>
</dbReference>
<comment type="similarity">
    <text evidence="2">Belongs to the EMX homeobox family.</text>
</comment>
<feature type="compositionally biased region" description="Acidic residues" evidence="8">
    <location>
        <begin position="271"/>
        <end position="286"/>
    </location>
</feature>
<dbReference type="PROSITE" id="PS50071">
    <property type="entry name" value="HOMEOBOX_2"/>
    <property type="match status" value="1"/>
</dbReference>
<keyword evidence="3 6" id="KW-0238">DNA-binding</keyword>
<keyword evidence="4 6" id="KW-0371">Homeobox</keyword>
<dbReference type="AlphaFoldDB" id="A0AAV2QLK1"/>
<evidence type="ECO:0000256" key="1">
    <source>
        <dbReference type="ARBA" id="ARBA00004123"/>
    </source>
</evidence>
<dbReference type="InterPro" id="IPR009057">
    <property type="entry name" value="Homeodomain-like_sf"/>
</dbReference>
<comment type="caution">
    <text evidence="10">The sequence shown here is derived from an EMBL/GenBank/DDBJ whole genome shotgun (WGS) entry which is preliminary data.</text>
</comment>
<evidence type="ECO:0000256" key="3">
    <source>
        <dbReference type="ARBA" id="ARBA00023125"/>
    </source>
</evidence>
<evidence type="ECO:0000313" key="11">
    <source>
        <dbReference type="Proteomes" id="UP001497623"/>
    </source>
</evidence>
<feature type="DNA-binding region" description="Homeobox" evidence="6">
    <location>
        <begin position="208"/>
        <end position="267"/>
    </location>
</feature>
<organism evidence="10 11">
    <name type="scientific">Meganyctiphanes norvegica</name>
    <name type="common">Northern krill</name>
    <name type="synonym">Thysanopoda norvegica</name>
    <dbReference type="NCBI Taxonomy" id="48144"/>
    <lineage>
        <taxon>Eukaryota</taxon>
        <taxon>Metazoa</taxon>
        <taxon>Ecdysozoa</taxon>
        <taxon>Arthropoda</taxon>
        <taxon>Crustacea</taxon>
        <taxon>Multicrustacea</taxon>
        <taxon>Malacostraca</taxon>
        <taxon>Eumalacostraca</taxon>
        <taxon>Eucarida</taxon>
        <taxon>Euphausiacea</taxon>
        <taxon>Euphausiidae</taxon>
        <taxon>Meganyctiphanes</taxon>
    </lineage>
</organism>
<dbReference type="InterPro" id="IPR017970">
    <property type="entry name" value="Homeobox_CS"/>
</dbReference>
<evidence type="ECO:0000256" key="7">
    <source>
        <dbReference type="RuleBase" id="RU000682"/>
    </source>
</evidence>
<evidence type="ECO:0000256" key="5">
    <source>
        <dbReference type="ARBA" id="ARBA00023242"/>
    </source>
</evidence>
<protein>
    <recommendedName>
        <fullName evidence="9">Homeobox domain-containing protein</fullName>
    </recommendedName>
</protein>
<feature type="region of interest" description="Disordered" evidence="8">
    <location>
        <begin position="261"/>
        <end position="349"/>
    </location>
</feature>
<comment type="subcellular location">
    <subcellularLocation>
        <location evidence="1 6 7">Nucleus</location>
    </subcellularLocation>
</comment>
<feature type="compositionally biased region" description="Acidic residues" evidence="8">
    <location>
        <begin position="326"/>
        <end position="339"/>
    </location>
</feature>
<evidence type="ECO:0000256" key="6">
    <source>
        <dbReference type="PROSITE-ProRule" id="PRU00108"/>
    </source>
</evidence>
<dbReference type="InterPro" id="IPR050877">
    <property type="entry name" value="EMX-VAX-Noto_Homeobox_TFs"/>
</dbReference>
<accession>A0AAV2QLK1</accession>
<evidence type="ECO:0000256" key="2">
    <source>
        <dbReference type="ARBA" id="ARBA00007397"/>
    </source>
</evidence>
<dbReference type="GO" id="GO:0005634">
    <property type="term" value="C:nucleus"/>
    <property type="evidence" value="ECO:0007669"/>
    <property type="project" value="UniProtKB-SubCell"/>
</dbReference>
<dbReference type="SMART" id="SM00389">
    <property type="entry name" value="HOX"/>
    <property type="match status" value="1"/>
</dbReference>
<dbReference type="InterPro" id="IPR001356">
    <property type="entry name" value="HD"/>
</dbReference>
<dbReference type="GO" id="GO:0000981">
    <property type="term" value="F:DNA-binding transcription factor activity, RNA polymerase II-specific"/>
    <property type="evidence" value="ECO:0007669"/>
    <property type="project" value="InterPro"/>
</dbReference>
<dbReference type="Proteomes" id="UP001497623">
    <property type="component" value="Unassembled WGS sequence"/>
</dbReference>
<dbReference type="CDD" id="cd00086">
    <property type="entry name" value="homeodomain"/>
    <property type="match status" value="1"/>
</dbReference>
<gene>
    <name evidence="10" type="ORF">MNOR_LOCUS13080</name>
</gene>
<keyword evidence="5 6" id="KW-0539">Nucleus</keyword>
<feature type="region of interest" description="Disordered" evidence="8">
    <location>
        <begin position="19"/>
        <end position="60"/>
    </location>
</feature>
<evidence type="ECO:0000259" key="9">
    <source>
        <dbReference type="PROSITE" id="PS50071"/>
    </source>
</evidence>
<dbReference type="PROSITE" id="PS00027">
    <property type="entry name" value="HOMEOBOX_1"/>
    <property type="match status" value="1"/>
</dbReference>
<keyword evidence="11" id="KW-1185">Reference proteome</keyword>
<feature type="compositionally biased region" description="Basic and acidic residues" evidence="8">
    <location>
        <begin position="340"/>
        <end position="349"/>
    </location>
</feature>
<dbReference type="SUPFAM" id="SSF46689">
    <property type="entry name" value="Homeodomain-like"/>
    <property type="match status" value="1"/>
</dbReference>
<dbReference type="Pfam" id="PF00046">
    <property type="entry name" value="Homeodomain"/>
    <property type="match status" value="1"/>
</dbReference>
<dbReference type="PANTHER" id="PTHR24339:SF28">
    <property type="entry name" value="E5-RELATED"/>
    <property type="match status" value="1"/>
</dbReference>
<dbReference type="Gene3D" id="1.10.10.60">
    <property type="entry name" value="Homeodomain-like"/>
    <property type="match status" value="1"/>
</dbReference>
<evidence type="ECO:0000256" key="8">
    <source>
        <dbReference type="SAM" id="MobiDB-lite"/>
    </source>
</evidence>
<evidence type="ECO:0000313" key="10">
    <source>
        <dbReference type="EMBL" id="CAL4086773.1"/>
    </source>
</evidence>
<dbReference type="FunFam" id="1.10.10.60:FF:000081">
    <property type="entry name" value="Empty spiracles homeobox 2"/>
    <property type="match status" value="1"/>
</dbReference>
<feature type="domain" description="Homeobox" evidence="9">
    <location>
        <begin position="206"/>
        <end position="266"/>
    </location>
</feature>
<dbReference type="EMBL" id="CAXKWB010007367">
    <property type="protein sequence ID" value="CAL4086773.1"/>
    <property type="molecule type" value="Genomic_DNA"/>
</dbReference>
<reference evidence="10 11" key="1">
    <citation type="submission" date="2024-05" db="EMBL/GenBank/DDBJ databases">
        <authorList>
            <person name="Wallberg A."/>
        </authorList>
    </citation>
    <scope>NUCLEOTIDE SEQUENCE [LARGE SCALE GENOMIC DNA]</scope>
</reference>
<evidence type="ECO:0000256" key="4">
    <source>
        <dbReference type="ARBA" id="ARBA00023155"/>
    </source>
</evidence>
<name>A0AAV2QLK1_MEGNR</name>
<sequence>MMPCAPLMKPKLGFSIDALVGSGKDSRGSASPPLADTCSDRGASPPTSMPPSPLSSPGLPIFSDIRTPLAMRALLEFDNNKPTLVQRPQPINGATQLPSQEINLPPSLLAKLPGHNGGLPPGLLSPHLHLLPQLQGLHGAGFPPGLNPLMMGGAGGAAVAAAAGLAAAHLPREYPLYPWLLSRHGRVFPHGLPSPEQLAYLLQPFRRPKRIRTAFSPTQLLKLEQSFEKNQYVVGAERKTLAQNLNLSETQVKVWFQNRRTKEKRVTQDGEGGEGEGGDGVGEDSESGDRGSTRETSSSTAATADKARHSPVAMVSVEGHDHDDLLGEDSEGELEDDGVSGERARMSLG</sequence>
<proteinExistence type="inferred from homology"/>
<dbReference type="GO" id="GO:0000978">
    <property type="term" value="F:RNA polymerase II cis-regulatory region sequence-specific DNA binding"/>
    <property type="evidence" value="ECO:0007669"/>
    <property type="project" value="TreeGrafter"/>
</dbReference>